<dbReference type="STRING" id="253628.A0A0D1YVG0"/>
<name>A0A0D1YVG0_9PEZI</name>
<dbReference type="InterPro" id="IPR000210">
    <property type="entry name" value="BTB/POZ_dom"/>
</dbReference>
<dbReference type="CDD" id="cd18186">
    <property type="entry name" value="BTB_POZ_ZBTB_KLHL-like"/>
    <property type="match status" value="1"/>
</dbReference>
<dbReference type="VEuPathDB" id="FungiDB:PV09_04417"/>
<feature type="compositionally biased region" description="Low complexity" evidence="1">
    <location>
        <begin position="110"/>
        <end position="135"/>
    </location>
</feature>
<evidence type="ECO:0000256" key="1">
    <source>
        <dbReference type="SAM" id="MobiDB-lite"/>
    </source>
</evidence>
<gene>
    <name evidence="3" type="ORF">PV09_04417</name>
</gene>
<dbReference type="HOGENOM" id="CLU_057752_5_2_1"/>
<dbReference type="SUPFAM" id="SSF54695">
    <property type="entry name" value="POZ domain"/>
    <property type="match status" value="1"/>
</dbReference>
<dbReference type="PROSITE" id="PS50097">
    <property type="entry name" value="BTB"/>
    <property type="match status" value="1"/>
</dbReference>
<dbReference type="OrthoDB" id="6359816at2759"/>
<protein>
    <recommendedName>
        <fullName evidence="2">BTB domain-containing protein</fullName>
    </recommendedName>
</protein>
<evidence type="ECO:0000313" key="3">
    <source>
        <dbReference type="EMBL" id="KIW04682.1"/>
    </source>
</evidence>
<proteinExistence type="predicted"/>
<dbReference type="PANTHER" id="PTHR47843:SF5">
    <property type="entry name" value="BTB_POZ DOMAIN PROTEIN"/>
    <property type="match status" value="1"/>
</dbReference>
<dbReference type="InterPro" id="IPR011333">
    <property type="entry name" value="SKP1/BTB/POZ_sf"/>
</dbReference>
<keyword evidence="4" id="KW-1185">Reference proteome</keyword>
<evidence type="ECO:0000259" key="2">
    <source>
        <dbReference type="PROSITE" id="PS50097"/>
    </source>
</evidence>
<dbReference type="SMART" id="SM00225">
    <property type="entry name" value="BTB"/>
    <property type="match status" value="1"/>
</dbReference>
<dbReference type="EMBL" id="KN847540">
    <property type="protein sequence ID" value="KIW04681.1"/>
    <property type="molecule type" value="Genomic_DNA"/>
</dbReference>
<dbReference type="RefSeq" id="XP_016214551.1">
    <property type="nucleotide sequence ID" value="XM_016357759.1"/>
</dbReference>
<organism evidence="3 4">
    <name type="scientific">Verruconis gallopava</name>
    <dbReference type="NCBI Taxonomy" id="253628"/>
    <lineage>
        <taxon>Eukaryota</taxon>
        <taxon>Fungi</taxon>
        <taxon>Dikarya</taxon>
        <taxon>Ascomycota</taxon>
        <taxon>Pezizomycotina</taxon>
        <taxon>Dothideomycetes</taxon>
        <taxon>Pleosporomycetidae</taxon>
        <taxon>Venturiales</taxon>
        <taxon>Sympoventuriaceae</taxon>
        <taxon>Verruconis</taxon>
    </lineage>
</organism>
<dbReference type="Pfam" id="PF00651">
    <property type="entry name" value="BTB"/>
    <property type="match status" value="1"/>
</dbReference>
<evidence type="ECO:0000313" key="4">
    <source>
        <dbReference type="Proteomes" id="UP000053259"/>
    </source>
</evidence>
<dbReference type="AlphaFoldDB" id="A0A0D1YVG0"/>
<feature type="region of interest" description="Disordered" evidence="1">
    <location>
        <begin position="101"/>
        <end position="136"/>
    </location>
</feature>
<sequence length="331" mass="37194">MDNITVEPSGVDLMNALNTLYENRKSSDLTVYCRGRTYPVHRAVLSSRSDFFDGACRNPFKESQQGWIDLSEDDPEAVQHMINYFYTLDYLPAPRSRPSRGWSIGTENQSTPSLSSTPSSYFSPAPSSPATPTFPREQQRRLNLSMVEDPLLAIAAEVAAKPASASPMLSRFGVHSPLVPSSEMAYLLAVKEPVHPITPMDTMIREELLSKAFDEEELVHDQSTDYHNAHLVVHAKVYAIAEQYGIKGLKTLAKKKYAAQVTHHRESREFAASLPEIYDGTIETDRGLRDIVIATFRRFPELAQRRDVQIVIKDTPGLAWELFRLAWGLPV</sequence>
<dbReference type="RefSeq" id="XP_016214550.1">
    <property type="nucleotide sequence ID" value="XM_016357758.1"/>
</dbReference>
<dbReference type="PANTHER" id="PTHR47843">
    <property type="entry name" value="BTB DOMAIN-CONTAINING PROTEIN-RELATED"/>
    <property type="match status" value="1"/>
</dbReference>
<dbReference type="GeneID" id="27312390"/>
<accession>A0A0D1YVG0</accession>
<dbReference type="Gene3D" id="3.30.710.10">
    <property type="entry name" value="Potassium Channel Kv1.1, Chain A"/>
    <property type="match status" value="1"/>
</dbReference>
<dbReference type="Proteomes" id="UP000053259">
    <property type="component" value="Unassembled WGS sequence"/>
</dbReference>
<dbReference type="EMBL" id="KN847540">
    <property type="protein sequence ID" value="KIW04682.1"/>
    <property type="molecule type" value="Genomic_DNA"/>
</dbReference>
<reference evidence="3 4" key="1">
    <citation type="submission" date="2015-01" db="EMBL/GenBank/DDBJ databases">
        <title>The Genome Sequence of Ochroconis gallopava CBS43764.</title>
        <authorList>
            <consortium name="The Broad Institute Genomics Platform"/>
            <person name="Cuomo C."/>
            <person name="de Hoog S."/>
            <person name="Gorbushina A."/>
            <person name="Stielow B."/>
            <person name="Teixiera M."/>
            <person name="Abouelleil A."/>
            <person name="Chapman S.B."/>
            <person name="Priest M."/>
            <person name="Young S.K."/>
            <person name="Wortman J."/>
            <person name="Nusbaum C."/>
            <person name="Birren B."/>
        </authorList>
    </citation>
    <scope>NUCLEOTIDE SEQUENCE [LARGE SCALE GENOMIC DNA]</scope>
    <source>
        <strain evidence="3 4">CBS 43764</strain>
    </source>
</reference>
<feature type="domain" description="BTB" evidence="2">
    <location>
        <begin position="27"/>
        <end position="87"/>
    </location>
</feature>